<keyword evidence="1" id="KW-0472">Membrane</keyword>
<reference evidence="3" key="1">
    <citation type="journal article" date="2019" name="Int. J. Syst. Evol. Microbiol.">
        <title>The Global Catalogue of Microorganisms (GCM) 10K type strain sequencing project: providing services to taxonomists for standard genome sequencing and annotation.</title>
        <authorList>
            <consortium name="The Broad Institute Genomics Platform"/>
            <consortium name="The Broad Institute Genome Sequencing Center for Infectious Disease"/>
            <person name="Wu L."/>
            <person name="Ma J."/>
        </authorList>
    </citation>
    <scope>NUCLEOTIDE SEQUENCE [LARGE SCALE GENOMIC DNA]</scope>
    <source>
        <strain evidence="3">CECT 8472</strain>
    </source>
</reference>
<keyword evidence="3" id="KW-1185">Reference proteome</keyword>
<dbReference type="Proteomes" id="UP001595799">
    <property type="component" value="Unassembled WGS sequence"/>
</dbReference>
<evidence type="ECO:0000313" key="2">
    <source>
        <dbReference type="EMBL" id="MFC4350122.1"/>
    </source>
</evidence>
<evidence type="ECO:0000313" key="3">
    <source>
        <dbReference type="Proteomes" id="UP001595799"/>
    </source>
</evidence>
<dbReference type="EMBL" id="JBHSCW010000001">
    <property type="protein sequence ID" value="MFC4350122.1"/>
    <property type="molecule type" value="Genomic_DNA"/>
</dbReference>
<protein>
    <submittedName>
        <fullName evidence="2">Uncharacterized protein</fullName>
    </submittedName>
</protein>
<name>A0ABV8UFR6_9PROT</name>
<feature type="transmembrane region" description="Helical" evidence="1">
    <location>
        <begin position="12"/>
        <end position="35"/>
    </location>
</feature>
<keyword evidence="1" id="KW-1133">Transmembrane helix</keyword>
<gene>
    <name evidence="2" type="ORF">ACFOW6_01060</name>
</gene>
<keyword evidence="1" id="KW-0812">Transmembrane</keyword>
<dbReference type="RefSeq" id="WP_382420261.1">
    <property type="nucleotide sequence ID" value="NZ_JBHSCW010000001.1"/>
</dbReference>
<proteinExistence type="predicted"/>
<evidence type="ECO:0000256" key="1">
    <source>
        <dbReference type="SAM" id="Phobius"/>
    </source>
</evidence>
<organism evidence="2 3">
    <name type="scientific">Fodinicurvata halophila</name>
    <dbReference type="NCBI Taxonomy" id="1419723"/>
    <lineage>
        <taxon>Bacteria</taxon>
        <taxon>Pseudomonadati</taxon>
        <taxon>Pseudomonadota</taxon>
        <taxon>Alphaproteobacteria</taxon>
        <taxon>Rhodospirillales</taxon>
        <taxon>Rhodovibrionaceae</taxon>
        <taxon>Fodinicurvata</taxon>
    </lineage>
</organism>
<accession>A0ABV8UFR6</accession>
<sequence length="116" mass="12678">MNTERILNRGKPYILGGILGVIAAVIIGFSAGWVVTSDTMAEEVYSARTNAYATVCATNSMESWKEQGNEMDALGGYSNEERDALIKQNMPVLPNTNSNLSESIQDNCEDKIRSQV</sequence>
<comment type="caution">
    <text evidence="2">The sequence shown here is derived from an EMBL/GenBank/DDBJ whole genome shotgun (WGS) entry which is preliminary data.</text>
</comment>